<evidence type="ECO:0000313" key="3">
    <source>
        <dbReference type="Proteomes" id="UP000694416"/>
    </source>
</evidence>
<feature type="compositionally biased region" description="Polar residues" evidence="1">
    <location>
        <begin position="177"/>
        <end position="215"/>
    </location>
</feature>
<keyword evidence="3" id="KW-1185">Reference proteome</keyword>
<feature type="compositionally biased region" description="Polar residues" evidence="1">
    <location>
        <begin position="45"/>
        <end position="61"/>
    </location>
</feature>
<dbReference type="KEGG" id="pteh:111526897"/>
<evidence type="ECO:0000313" key="2">
    <source>
        <dbReference type="Ensembl" id="ENSPTEP00000018450.1"/>
    </source>
</evidence>
<reference evidence="2" key="2">
    <citation type="submission" date="2025-09" db="UniProtKB">
        <authorList>
            <consortium name="Ensembl"/>
        </authorList>
    </citation>
    <scope>IDENTIFICATION</scope>
</reference>
<dbReference type="RefSeq" id="XP_023048676.1">
    <property type="nucleotide sequence ID" value="XM_023192908.1"/>
</dbReference>
<dbReference type="GeneID" id="111526897"/>
<feature type="region of interest" description="Disordered" evidence="1">
    <location>
        <begin position="79"/>
        <end position="296"/>
    </location>
</feature>
<feature type="compositionally biased region" description="Low complexity" evidence="1">
    <location>
        <begin position="129"/>
        <end position="139"/>
    </location>
</feature>
<sequence>MSLVPGQHCSPSHTRLHLTSPITMGTEPATQNTEFSKGSLIYRGTSPQRGHSQHSEASQGPVSLDKPLQLPLIFLKGEKGESSVQNEQEGEPSLQSPSLELQSPAWPHHAGAAQDPLKVASSNLRDTQSSESHVSSVQHPRLEECSHASLSSGYAGDKEGSGTSLVGSHRRVRLNRRLNTQAASNQTGQLGSTDPLRSQKSQLTGPAHSTKQTGGEESGQPAGQRQQQPVQCQLHQLGQQCPHLPGEQRAADFHSQPSLHPGQQPSEHWAGRQCPKWAEQPHQCAGGQDGRQRENQ</sequence>
<dbReference type="PANTHER" id="PTHR40139">
    <property type="entry name" value="PROTEIN TNT"/>
    <property type="match status" value="1"/>
</dbReference>
<accession>A0A8C9HJ18</accession>
<feature type="compositionally biased region" description="Low complexity" evidence="1">
    <location>
        <begin position="219"/>
        <end position="244"/>
    </location>
</feature>
<dbReference type="Ensembl" id="ENSPTET00000027052.1">
    <property type="protein sequence ID" value="ENSPTEP00000018450.1"/>
    <property type="gene ID" value="ENSPTEG00000019880.1"/>
</dbReference>
<reference evidence="2" key="1">
    <citation type="submission" date="2025-08" db="UniProtKB">
        <authorList>
            <consortium name="Ensembl"/>
        </authorList>
    </citation>
    <scope>IDENTIFICATION</scope>
</reference>
<feature type="compositionally biased region" description="Polar residues" evidence="1">
    <location>
        <begin position="20"/>
        <end position="36"/>
    </location>
</feature>
<dbReference type="AlphaFoldDB" id="A0A8C9HJ18"/>
<dbReference type="CTD" id="131820011"/>
<organism evidence="2 3">
    <name type="scientific">Piliocolobus tephrosceles</name>
    <name type="common">Ugandan red Colobus</name>
    <dbReference type="NCBI Taxonomy" id="591936"/>
    <lineage>
        <taxon>Eukaryota</taxon>
        <taxon>Metazoa</taxon>
        <taxon>Chordata</taxon>
        <taxon>Craniata</taxon>
        <taxon>Vertebrata</taxon>
        <taxon>Euteleostomi</taxon>
        <taxon>Mammalia</taxon>
        <taxon>Eutheria</taxon>
        <taxon>Euarchontoglires</taxon>
        <taxon>Primates</taxon>
        <taxon>Haplorrhini</taxon>
        <taxon>Catarrhini</taxon>
        <taxon>Cercopithecidae</taxon>
        <taxon>Colobinae</taxon>
        <taxon>Piliocolobus</taxon>
    </lineage>
</organism>
<evidence type="ECO:0000256" key="1">
    <source>
        <dbReference type="SAM" id="MobiDB-lite"/>
    </source>
</evidence>
<gene>
    <name evidence="2" type="primary">C17H16orf82</name>
</gene>
<dbReference type="Pfam" id="PF15765">
    <property type="entry name" value="DUF4694"/>
    <property type="match status" value="1"/>
</dbReference>
<feature type="compositionally biased region" description="Low complexity" evidence="1">
    <location>
        <begin position="91"/>
        <end position="104"/>
    </location>
</feature>
<feature type="compositionally biased region" description="Polar residues" evidence="1">
    <location>
        <begin position="255"/>
        <end position="266"/>
    </location>
</feature>
<dbReference type="PANTHER" id="PTHR40139:SF1">
    <property type="entry name" value="PROTEIN TNT"/>
    <property type="match status" value="1"/>
</dbReference>
<protein>
    <submittedName>
        <fullName evidence="2">Uncharacterized protein</fullName>
    </submittedName>
</protein>
<feature type="region of interest" description="Disordered" evidence="1">
    <location>
        <begin position="1"/>
        <end position="65"/>
    </location>
</feature>
<name>A0A8C9HJ18_9PRIM</name>
<dbReference type="InterPro" id="IPR031520">
    <property type="entry name" value="DUF4694"/>
</dbReference>
<proteinExistence type="predicted"/>
<dbReference type="Proteomes" id="UP000694416">
    <property type="component" value="Unplaced"/>
</dbReference>